<dbReference type="PROSITE" id="PS50262">
    <property type="entry name" value="G_PROTEIN_RECEP_F1_2"/>
    <property type="match status" value="1"/>
</dbReference>
<feature type="transmembrane region" description="Helical" evidence="5">
    <location>
        <begin position="120"/>
        <end position="142"/>
    </location>
</feature>
<feature type="transmembrane region" description="Helical" evidence="5">
    <location>
        <begin position="238"/>
        <end position="261"/>
    </location>
</feature>
<evidence type="ECO:0000313" key="7">
    <source>
        <dbReference type="EMBL" id="GMT36240.1"/>
    </source>
</evidence>
<dbReference type="InterPro" id="IPR000276">
    <property type="entry name" value="GPCR_Rhodpsn"/>
</dbReference>
<evidence type="ECO:0000256" key="5">
    <source>
        <dbReference type="SAM" id="Phobius"/>
    </source>
</evidence>
<evidence type="ECO:0000256" key="4">
    <source>
        <dbReference type="ARBA" id="ARBA00023136"/>
    </source>
</evidence>
<evidence type="ECO:0000256" key="3">
    <source>
        <dbReference type="ARBA" id="ARBA00022989"/>
    </source>
</evidence>
<proteinExistence type="predicted"/>
<feature type="transmembrane region" description="Helical" evidence="5">
    <location>
        <begin position="281"/>
        <end position="303"/>
    </location>
</feature>
<protein>
    <recommendedName>
        <fullName evidence="6">G-protein coupled receptors family 1 profile domain-containing protein</fullName>
    </recommendedName>
</protein>
<dbReference type="Pfam" id="PF00001">
    <property type="entry name" value="7tm_1"/>
    <property type="match status" value="1"/>
</dbReference>
<dbReference type="SUPFAM" id="SSF81321">
    <property type="entry name" value="Family A G protein-coupled receptor-like"/>
    <property type="match status" value="1"/>
</dbReference>
<dbReference type="EMBL" id="BTSY01000007">
    <property type="protein sequence ID" value="GMT36240.1"/>
    <property type="molecule type" value="Genomic_DNA"/>
</dbReference>
<keyword evidence="4 5" id="KW-0472">Membrane</keyword>
<name>A0AAV5X021_9BILA</name>
<feature type="transmembrane region" description="Helical" evidence="5">
    <location>
        <begin position="32"/>
        <end position="56"/>
    </location>
</feature>
<dbReference type="InterPro" id="IPR017452">
    <property type="entry name" value="GPCR_Rhodpsn_7TM"/>
</dbReference>
<dbReference type="AlphaFoldDB" id="A0AAV5X021"/>
<dbReference type="GO" id="GO:0016020">
    <property type="term" value="C:membrane"/>
    <property type="evidence" value="ECO:0007669"/>
    <property type="project" value="UniProtKB-SubCell"/>
</dbReference>
<feature type="transmembrane region" description="Helical" evidence="5">
    <location>
        <begin position="6"/>
        <end position="25"/>
    </location>
</feature>
<dbReference type="Proteomes" id="UP001432322">
    <property type="component" value="Unassembled WGS sequence"/>
</dbReference>
<dbReference type="Gene3D" id="1.20.1070.10">
    <property type="entry name" value="Rhodopsin 7-helix transmembrane proteins"/>
    <property type="match status" value="1"/>
</dbReference>
<evidence type="ECO:0000313" key="8">
    <source>
        <dbReference type="Proteomes" id="UP001432322"/>
    </source>
</evidence>
<dbReference type="PANTHER" id="PTHR46709:SF15">
    <property type="entry name" value="G_PROTEIN_RECEP_F1_2 DOMAIN-CONTAINING PROTEIN"/>
    <property type="match status" value="1"/>
</dbReference>
<reference evidence="7" key="1">
    <citation type="submission" date="2023-10" db="EMBL/GenBank/DDBJ databases">
        <title>Genome assembly of Pristionchus species.</title>
        <authorList>
            <person name="Yoshida K."/>
            <person name="Sommer R.J."/>
        </authorList>
    </citation>
    <scope>NUCLEOTIDE SEQUENCE</scope>
    <source>
        <strain evidence="7">RS5133</strain>
    </source>
</reference>
<comment type="subcellular location">
    <subcellularLocation>
        <location evidence="1">Membrane</location>
    </subcellularLocation>
</comment>
<evidence type="ECO:0000259" key="6">
    <source>
        <dbReference type="PROSITE" id="PS50262"/>
    </source>
</evidence>
<dbReference type="GO" id="GO:0004930">
    <property type="term" value="F:G protein-coupled receptor activity"/>
    <property type="evidence" value="ECO:0007669"/>
    <property type="project" value="InterPro"/>
</dbReference>
<gene>
    <name evidence="7" type="ORF">PFISCL1PPCAC_27537</name>
</gene>
<feature type="transmembrane region" description="Helical" evidence="5">
    <location>
        <begin position="175"/>
        <end position="196"/>
    </location>
</feature>
<accession>A0AAV5X021</accession>
<keyword evidence="3 5" id="KW-1133">Transmembrane helix</keyword>
<comment type="caution">
    <text evidence="7">The sequence shown here is derived from an EMBL/GenBank/DDBJ whole genome shotgun (WGS) entry which is preliminary data.</text>
</comment>
<keyword evidence="2 5" id="KW-0812">Transmembrane</keyword>
<sequence>FLFSVGTTIAAFGCASNLLLLFVFLTKNRHQWSTYLLFLAILDFLLCFLYVTSFGMESIAKYFRIHFLYDSIRFTTTYQFTLSKVVQVCIPYVLIAISAERLAWIGKIIRMRNRGSHRGSLLVCVCIAVLWTALRAPGFYAIQIEFYTEQCDYFESMPMLSTELAGKPQYYQYDLLINFFHLFVSFCVLFVLNLLIVHRLRLSHQNARRNSSCPNVVLSATKQIALNEERKEHKRLRCAIKTTAVVITTYLACNSIHFALYMMEMFNADILKDEDGNFNQFYVIASDIGSIFFVLCSSIRIFIYYKYNPDVKSALKTIPCGCLWPDVARPKTSAYECALRLETDKESPSLV</sequence>
<feature type="domain" description="G-protein coupled receptors family 1 profile" evidence="6">
    <location>
        <begin position="15"/>
        <end position="304"/>
    </location>
</feature>
<evidence type="ECO:0000256" key="2">
    <source>
        <dbReference type="ARBA" id="ARBA00022692"/>
    </source>
</evidence>
<evidence type="ECO:0000256" key="1">
    <source>
        <dbReference type="ARBA" id="ARBA00004370"/>
    </source>
</evidence>
<feature type="non-terminal residue" evidence="7">
    <location>
        <position position="1"/>
    </location>
</feature>
<keyword evidence="8" id="KW-1185">Reference proteome</keyword>
<organism evidence="7 8">
    <name type="scientific">Pristionchus fissidentatus</name>
    <dbReference type="NCBI Taxonomy" id="1538716"/>
    <lineage>
        <taxon>Eukaryota</taxon>
        <taxon>Metazoa</taxon>
        <taxon>Ecdysozoa</taxon>
        <taxon>Nematoda</taxon>
        <taxon>Chromadorea</taxon>
        <taxon>Rhabditida</taxon>
        <taxon>Rhabditina</taxon>
        <taxon>Diplogasteromorpha</taxon>
        <taxon>Diplogasteroidea</taxon>
        <taxon>Neodiplogasteridae</taxon>
        <taxon>Pristionchus</taxon>
    </lineage>
</organism>
<feature type="transmembrane region" description="Helical" evidence="5">
    <location>
        <begin position="76"/>
        <end position="99"/>
    </location>
</feature>
<dbReference type="PANTHER" id="PTHR46709">
    <property type="entry name" value="PROTEIN CBG23488-RELATED"/>
    <property type="match status" value="1"/>
</dbReference>